<sequence>MKISSKIIGVIAGLTGIILWVILNFFNPYSNNPEGDSITGTFFMLCLPAFVAIISSFKTSKTLMFISFLWSLPFSLYLGLSPSIFSLFGLVNLSYLICFFLMFISKKREVTNK</sequence>
<dbReference type="EMBL" id="JBHSFU010000004">
    <property type="protein sequence ID" value="MFC4558441.1"/>
    <property type="molecule type" value="Genomic_DNA"/>
</dbReference>
<gene>
    <name evidence="2" type="ORF">ACFO3D_09480</name>
</gene>
<proteinExistence type="predicted"/>
<keyword evidence="3" id="KW-1185">Reference proteome</keyword>
<evidence type="ECO:0000313" key="2">
    <source>
        <dbReference type="EMBL" id="MFC4558441.1"/>
    </source>
</evidence>
<feature type="transmembrane region" description="Helical" evidence="1">
    <location>
        <begin position="62"/>
        <end position="78"/>
    </location>
</feature>
<accession>A0ABV9DJW0</accession>
<reference evidence="3" key="1">
    <citation type="journal article" date="2019" name="Int. J. Syst. Evol. Microbiol.">
        <title>The Global Catalogue of Microorganisms (GCM) 10K type strain sequencing project: providing services to taxonomists for standard genome sequencing and annotation.</title>
        <authorList>
            <consortium name="The Broad Institute Genomics Platform"/>
            <consortium name="The Broad Institute Genome Sequencing Center for Infectious Disease"/>
            <person name="Wu L."/>
            <person name="Ma J."/>
        </authorList>
    </citation>
    <scope>NUCLEOTIDE SEQUENCE [LARGE SCALE GENOMIC DNA]</scope>
    <source>
        <strain evidence="3">CGMCC 4.7426</strain>
    </source>
</reference>
<comment type="caution">
    <text evidence="2">The sequence shown here is derived from an EMBL/GenBank/DDBJ whole genome shotgun (WGS) entry which is preliminary data.</text>
</comment>
<protein>
    <submittedName>
        <fullName evidence="2">Uncharacterized protein</fullName>
    </submittedName>
</protein>
<keyword evidence="1" id="KW-0472">Membrane</keyword>
<feature type="transmembrane region" description="Helical" evidence="1">
    <location>
        <begin position="38"/>
        <end position="55"/>
    </location>
</feature>
<name>A0ABV9DJW0_9BACI</name>
<feature type="transmembrane region" description="Helical" evidence="1">
    <location>
        <begin position="7"/>
        <end position="26"/>
    </location>
</feature>
<dbReference type="RefSeq" id="WP_390295160.1">
    <property type="nucleotide sequence ID" value="NZ_JBHSFU010000004.1"/>
</dbReference>
<evidence type="ECO:0000256" key="1">
    <source>
        <dbReference type="SAM" id="Phobius"/>
    </source>
</evidence>
<dbReference type="Proteomes" id="UP001595989">
    <property type="component" value="Unassembled WGS sequence"/>
</dbReference>
<organism evidence="2 3">
    <name type="scientific">Virgibacillus kekensis</name>
    <dbReference type="NCBI Taxonomy" id="202261"/>
    <lineage>
        <taxon>Bacteria</taxon>
        <taxon>Bacillati</taxon>
        <taxon>Bacillota</taxon>
        <taxon>Bacilli</taxon>
        <taxon>Bacillales</taxon>
        <taxon>Bacillaceae</taxon>
        <taxon>Virgibacillus</taxon>
    </lineage>
</organism>
<keyword evidence="1" id="KW-0812">Transmembrane</keyword>
<feature type="transmembrane region" description="Helical" evidence="1">
    <location>
        <begin position="84"/>
        <end position="104"/>
    </location>
</feature>
<evidence type="ECO:0000313" key="3">
    <source>
        <dbReference type="Proteomes" id="UP001595989"/>
    </source>
</evidence>
<keyword evidence="1" id="KW-1133">Transmembrane helix</keyword>